<dbReference type="PANTHER" id="PTHR37397">
    <property type="entry name" value="SI:CH211-183D21.1"/>
    <property type="match status" value="1"/>
</dbReference>
<dbReference type="Gene3D" id="2.60.120.260">
    <property type="entry name" value="Galactose-binding domain-like"/>
    <property type="match status" value="1"/>
</dbReference>
<gene>
    <name evidence="1" type="ORF">AMJ87_08355</name>
</gene>
<protein>
    <recommendedName>
        <fullName evidence="3">CBM-cenC domain-containing protein</fullName>
    </recommendedName>
</protein>
<comment type="caution">
    <text evidence="1">The sequence shown here is derived from an EMBL/GenBank/DDBJ whole genome shotgun (WGS) entry which is preliminary data.</text>
</comment>
<reference evidence="1 2" key="1">
    <citation type="journal article" date="2015" name="Microbiome">
        <title>Genomic resolution of linkages in carbon, nitrogen, and sulfur cycling among widespread estuary sediment bacteria.</title>
        <authorList>
            <person name="Baker B.J."/>
            <person name="Lazar C.S."/>
            <person name="Teske A.P."/>
            <person name="Dick G.J."/>
        </authorList>
    </citation>
    <scope>NUCLEOTIDE SEQUENCE [LARGE SCALE GENOMIC DNA]</scope>
    <source>
        <strain evidence="1">SM23_60</strain>
    </source>
</reference>
<evidence type="ECO:0000313" key="2">
    <source>
        <dbReference type="Proteomes" id="UP000051096"/>
    </source>
</evidence>
<dbReference type="Proteomes" id="UP000051096">
    <property type="component" value="Unassembled WGS sequence"/>
</dbReference>
<dbReference type="InterPro" id="IPR008979">
    <property type="entry name" value="Galactose-bd-like_sf"/>
</dbReference>
<evidence type="ECO:0008006" key="3">
    <source>
        <dbReference type="Google" id="ProtNLM"/>
    </source>
</evidence>
<dbReference type="PANTHER" id="PTHR37397:SF1">
    <property type="entry name" value="LTD DOMAIN-CONTAINING PROTEIN"/>
    <property type="match status" value="1"/>
</dbReference>
<evidence type="ECO:0000313" key="1">
    <source>
        <dbReference type="EMBL" id="KPK70737.1"/>
    </source>
</evidence>
<sequence>MKRCIATLILVVVCAYTQNLLHNPGFESWSSGTPEHWNSDDSIRIFQEYATVHSGSCSVRESLLTQEQGRADLYQGRFEVQPNTEYVFTVWIYDTDEAGRIRHGIDWHPTGSQWHSRFSRDSTAWQELTMHALSPSNAESAMVFVRAYDSAAAWDGDAVFYIDDAFFSAVTEQPPFLVRAWHMPMNPESSNPVAVYAKATDDGMIASDTLYYGINDLSSPYAVTHTGVSYDTFQYAIPGCADGDTVFYYLTFTDDDSLATTSDTYAYYIGNCGLVINEVHYDSPGPDSGCYIEIVGDGGYALDGFSVVGVNGSDGSPYVTVELSDYVIPADGFFVIAQDSSVANHDMVTRDINVQNGPDNIELRFHGITVEALGYGTPNGWVFTGEWSPAPDVAQAHCLGRYPDGYDSDHNSADFHDYTIRTPGEGNPMVSSGDRMRTHAPSTMVRNPVKQNTTLGSLLIGDASYPVAVYNTLGQIVLHATASHVKLRLPCGVYFLTTDSTRHLKIVVVD</sequence>
<dbReference type="AlphaFoldDB" id="A0A0S8GDM1"/>
<name>A0A0S8GDM1_UNCW3</name>
<dbReference type="EMBL" id="LJUO01000081">
    <property type="protein sequence ID" value="KPK70737.1"/>
    <property type="molecule type" value="Genomic_DNA"/>
</dbReference>
<organism evidence="1 2">
    <name type="scientific">candidate division WOR_3 bacterium SM23_60</name>
    <dbReference type="NCBI Taxonomy" id="1703780"/>
    <lineage>
        <taxon>Bacteria</taxon>
        <taxon>Bacteria division WOR-3</taxon>
    </lineage>
</organism>
<proteinExistence type="predicted"/>
<dbReference type="SUPFAM" id="SSF49785">
    <property type="entry name" value="Galactose-binding domain-like"/>
    <property type="match status" value="1"/>
</dbReference>
<accession>A0A0S8GDM1</accession>